<evidence type="ECO:0000313" key="1">
    <source>
        <dbReference type="EMBL" id="RNL63632.1"/>
    </source>
</evidence>
<keyword evidence="2" id="KW-1185">Reference proteome</keyword>
<accession>A0A3N0CJL4</accession>
<gene>
    <name evidence="1" type="ORF">EFK50_07770</name>
</gene>
<proteinExistence type="predicted"/>
<dbReference type="AlphaFoldDB" id="A0A3N0CJL4"/>
<dbReference type="EMBL" id="RJSE01000006">
    <property type="protein sequence ID" value="RNL63632.1"/>
    <property type="molecule type" value="Genomic_DNA"/>
</dbReference>
<dbReference type="Proteomes" id="UP000267128">
    <property type="component" value="Unassembled WGS sequence"/>
</dbReference>
<reference evidence="1 2" key="1">
    <citation type="submission" date="2018-11" db="EMBL/GenBank/DDBJ databases">
        <authorList>
            <person name="Li F."/>
        </authorList>
    </citation>
    <scope>NUCLEOTIDE SEQUENCE [LARGE SCALE GENOMIC DNA]</scope>
    <source>
        <strain evidence="1 2">Gsoil 097</strain>
    </source>
</reference>
<organism evidence="1 2">
    <name type="scientific">Nocardioides marmoriginsengisoli</name>
    <dbReference type="NCBI Taxonomy" id="661483"/>
    <lineage>
        <taxon>Bacteria</taxon>
        <taxon>Bacillati</taxon>
        <taxon>Actinomycetota</taxon>
        <taxon>Actinomycetes</taxon>
        <taxon>Propionibacteriales</taxon>
        <taxon>Nocardioidaceae</taxon>
        <taxon>Nocardioides</taxon>
    </lineage>
</organism>
<name>A0A3N0CJL4_9ACTN</name>
<protein>
    <submittedName>
        <fullName evidence="1">Uncharacterized protein</fullName>
    </submittedName>
</protein>
<evidence type="ECO:0000313" key="2">
    <source>
        <dbReference type="Proteomes" id="UP000267128"/>
    </source>
</evidence>
<sequence>MRGCNLYSQHLTDCEDREICKGCLPRRADHGGLCHTCHRRLELMLHDAPTVVNWLTGNLATGQGASTDGEHVSGSKDLPLPIKASIYDERQAICDALAAWADDVAETLGVTGPLAHTPEQDSRFLLTWLTSIERLDPIADWWEELAEHTSAAHALAPWRPAMRRVPGVPCPRCSETNLRIYGGESDVSCGSCSGMMREDEFELWQKVLKAEAAIA</sequence>
<comment type="caution">
    <text evidence="1">The sequence shown here is derived from an EMBL/GenBank/DDBJ whole genome shotgun (WGS) entry which is preliminary data.</text>
</comment>